<dbReference type="Proteomes" id="UP000225947">
    <property type="component" value="Segment"/>
</dbReference>
<organism evidence="1 2">
    <name type="scientific">Acinetobacter phage vB_AbaM_ME3</name>
    <dbReference type="NCBI Taxonomy" id="1837876"/>
    <lineage>
        <taxon>Viruses</taxon>
        <taxon>Duplodnaviria</taxon>
        <taxon>Heunggongvirae</taxon>
        <taxon>Uroviricota</taxon>
        <taxon>Caudoviricetes</taxon>
        <taxon>Metrivirus</taxon>
        <taxon>Metrivirus ME3</taxon>
    </lineage>
</organism>
<reference evidence="2" key="1">
    <citation type="submission" date="2016-03" db="EMBL/GenBank/DDBJ databases">
        <title>Characterization of Acinetobacter baumannii phage vB_AbaM_ME3.</title>
        <authorList>
            <person name="Buttimer C.T.H."/>
            <person name="Elbreki M."/>
            <person name="Coffey A."/>
        </authorList>
    </citation>
    <scope>NUCLEOTIDE SEQUENCE [LARGE SCALE GENOMIC DNA]</scope>
</reference>
<accession>A0A172Q014</accession>
<gene>
    <name evidence="1" type="ORF">ME3_40</name>
</gene>
<keyword evidence="2" id="KW-1185">Reference proteome</keyword>
<evidence type="ECO:0000313" key="1">
    <source>
        <dbReference type="EMBL" id="AND75201.1"/>
    </source>
</evidence>
<dbReference type="Gene3D" id="3.10.450.40">
    <property type="match status" value="1"/>
</dbReference>
<dbReference type="EMBL" id="KU935715">
    <property type="protein sequence ID" value="AND75201.1"/>
    <property type="molecule type" value="Genomic_DNA"/>
</dbReference>
<sequence length="130" mass="15073">MATYTKDLFVDGVYGDFILNGDVRTIQDLSLIKHIASERIKTNFNDFRLLPNIGADIDRFIGLPIDSKMIADIKLSIIVALTYDNFLVKNEIEVLHYRLDEYSIYFRTVLTIQNKELIIENTFKSELVHD</sequence>
<protein>
    <submittedName>
        <fullName evidence="1">Uncharacterized protein</fullName>
    </submittedName>
</protein>
<proteinExistence type="predicted"/>
<name>A0A172Q014_9CAUD</name>
<evidence type="ECO:0000313" key="2">
    <source>
        <dbReference type="Proteomes" id="UP000225947"/>
    </source>
</evidence>